<keyword evidence="3" id="KW-1185">Reference proteome</keyword>
<evidence type="ECO:0000313" key="3">
    <source>
        <dbReference type="Proteomes" id="UP001217178"/>
    </source>
</evidence>
<dbReference type="RefSeq" id="WP_273556271.1">
    <property type="nucleotide sequence ID" value="NZ_JAQRFI010000055.1"/>
</dbReference>
<protein>
    <submittedName>
        <fullName evidence="2">Uncharacterized protein</fullName>
    </submittedName>
</protein>
<name>A0ABT5LJ98_9GAMM</name>
<organism evidence="2 3">
    <name type="scientific">Xenorhabdus yunnanensis</name>
    <dbReference type="NCBI Taxonomy" id="3025878"/>
    <lineage>
        <taxon>Bacteria</taxon>
        <taxon>Pseudomonadati</taxon>
        <taxon>Pseudomonadota</taxon>
        <taxon>Gammaproteobacteria</taxon>
        <taxon>Enterobacterales</taxon>
        <taxon>Morganellaceae</taxon>
        <taxon>Xenorhabdus</taxon>
    </lineage>
</organism>
<feature type="chain" id="PRO_5045840517" evidence="1">
    <location>
        <begin position="26"/>
        <end position="187"/>
    </location>
</feature>
<evidence type="ECO:0000313" key="2">
    <source>
        <dbReference type="EMBL" id="MDC9591024.1"/>
    </source>
</evidence>
<sequence length="187" mass="21183">MNLSLLKSCLAGVLFGGALTVPSFAAEPVDSGDERSMFNFNVGKTICSLDELKTQYQERRKTIDLLANEISDYYLNLLSLDESQVRGTMIQNDLEMNKACETTIRGFEQGLKAMLKQDRPDEEKQEMRLYLKSVAKARFEIVRLNDFSRQLFAFPAIYKSDINKAALSELAAYTTKKIESENYSFTG</sequence>
<evidence type="ECO:0000256" key="1">
    <source>
        <dbReference type="SAM" id="SignalP"/>
    </source>
</evidence>
<accession>A0ABT5LJ98</accession>
<gene>
    <name evidence="2" type="ORF">PSI23_17455</name>
</gene>
<keyword evidence="1" id="KW-0732">Signal</keyword>
<comment type="caution">
    <text evidence="2">The sequence shown here is derived from an EMBL/GenBank/DDBJ whole genome shotgun (WGS) entry which is preliminary data.</text>
</comment>
<reference evidence="2 3" key="1">
    <citation type="submission" date="2023-02" db="EMBL/GenBank/DDBJ databases">
        <title>Entomopathogenic bacteria.</title>
        <authorList>
            <person name="Machado R.A."/>
        </authorList>
    </citation>
    <scope>NUCLEOTIDE SEQUENCE [LARGE SCALE GENOMIC DNA]</scope>
    <source>
        <strain evidence="2 3">XENO-10</strain>
    </source>
</reference>
<feature type="signal peptide" evidence="1">
    <location>
        <begin position="1"/>
        <end position="25"/>
    </location>
</feature>
<proteinExistence type="predicted"/>
<dbReference type="EMBL" id="JAQRFI010000055">
    <property type="protein sequence ID" value="MDC9591024.1"/>
    <property type="molecule type" value="Genomic_DNA"/>
</dbReference>
<dbReference type="Proteomes" id="UP001217178">
    <property type="component" value="Unassembled WGS sequence"/>
</dbReference>